<comment type="caution">
    <text evidence="5">The sequence shown here is derived from an EMBL/GenBank/DDBJ whole genome shotgun (WGS) entry which is preliminary data.</text>
</comment>
<dbReference type="AlphaFoldDB" id="A0A5N6MMS5"/>
<dbReference type="GO" id="GO:0003676">
    <property type="term" value="F:nucleic acid binding"/>
    <property type="evidence" value="ECO:0007669"/>
    <property type="project" value="InterPro"/>
</dbReference>
<dbReference type="OrthoDB" id="414945at2759"/>
<dbReference type="InterPro" id="IPR057670">
    <property type="entry name" value="SH3_retrovirus"/>
</dbReference>
<dbReference type="Pfam" id="PF00665">
    <property type="entry name" value="rve"/>
    <property type="match status" value="1"/>
</dbReference>
<dbReference type="Gene3D" id="3.30.420.10">
    <property type="entry name" value="Ribonuclease H-like superfamily/Ribonuclease H"/>
    <property type="match status" value="1"/>
</dbReference>
<dbReference type="SUPFAM" id="SSF53098">
    <property type="entry name" value="Ribonuclease H-like"/>
    <property type="match status" value="1"/>
</dbReference>
<evidence type="ECO:0000256" key="1">
    <source>
        <dbReference type="ARBA" id="ARBA00022723"/>
    </source>
</evidence>
<dbReference type="Pfam" id="PF25597">
    <property type="entry name" value="SH3_retrovirus"/>
    <property type="match status" value="1"/>
</dbReference>
<evidence type="ECO:0000259" key="4">
    <source>
        <dbReference type="PROSITE" id="PS50994"/>
    </source>
</evidence>
<evidence type="ECO:0000313" key="5">
    <source>
        <dbReference type="EMBL" id="KAD3641550.1"/>
    </source>
</evidence>
<protein>
    <recommendedName>
        <fullName evidence="4">Integrase catalytic domain-containing protein</fullName>
    </recommendedName>
</protein>
<dbReference type="Pfam" id="PF07727">
    <property type="entry name" value="RVT_2"/>
    <property type="match status" value="1"/>
</dbReference>
<name>A0A5N6MMS5_9ASTR</name>
<dbReference type="PANTHER" id="PTHR42648:SF18">
    <property type="entry name" value="RETROTRANSPOSON, UNCLASSIFIED-LIKE PROTEIN"/>
    <property type="match status" value="1"/>
</dbReference>
<dbReference type="GO" id="GO:0015074">
    <property type="term" value="P:DNA integration"/>
    <property type="evidence" value="ECO:0007669"/>
    <property type="project" value="InterPro"/>
</dbReference>
<keyword evidence="2" id="KW-0378">Hydrolase</keyword>
<dbReference type="GO" id="GO:0016787">
    <property type="term" value="F:hydrolase activity"/>
    <property type="evidence" value="ECO:0007669"/>
    <property type="project" value="UniProtKB-KW"/>
</dbReference>
<accession>A0A5N6MMS5</accession>
<evidence type="ECO:0000313" key="6">
    <source>
        <dbReference type="Proteomes" id="UP000326396"/>
    </source>
</evidence>
<dbReference type="InterPro" id="IPR013103">
    <property type="entry name" value="RVT_2"/>
</dbReference>
<dbReference type="PROSITE" id="PS50994">
    <property type="entry name" value="INTEGRASE"/>
    <property type="match status" value="1"/>
</dbReference>
<dbReference type="InterPro" id="IPR043502">
    <property type="entry name" value="DNA/RNA_pol_sf"/>
</dbReference>
<dbReference type="SUPFAM" id="SSF56672">
    <property type="entry name" value="DNA/RNA polymerases"/>
    <property type="match status" value="1"/>
</dbReference>
<sequence length="1026" mass="116925">MFSSYGKLSSSTRCPNLDDSEPNVVNIDLIDKARTTIVGNRASLQRLQASMGIPVTGDSDDPAYTNFNEVIDEWALQVRSKTGDVGHGDSDSEDINRMLFSAIVQEAETDIGFRSGFRFQPSHSGSRGLTSDFGSKLVEVRLCGVDATRPPQVMILLPQRPCCSEEDNDLRGEIHEAAKAYKGGREHATKLGHVSYEKLSMMMTKDLVVGLPKLDVRNDTVCSGCQFGKAHQLPFHSSSYRSKAPLDLVHIDVFGPVKQTSVSGMRYMITFTDDFSRFTWVYFMKEKSEAITKFKVFRAEAEKVTGLSIQVLRSDNGGEYISHEFNELLNLCKMKRQLTCPNTPQQNGVSERKNRSYANSAYVINRIPQHNLEYKSPYEKLFKWKPNVSYLRVFGSVCYVFIPSAQRHQLEKKVVRCIFVGYDNERKGWRCCDPITEKCFISRHVVFDETSSWWSPTKERLPDTKQLVEEMEKSRVSLTLDDETNDTKEDDGQEETGEVEVAEDNQGPWNTCVYNHHSDQEQGLRRSMRVRKPNPKYANVAEVIDEPVEPENFAQANTMSEWRSAMNDEMSALMKNETWDLVPKPEGVNCISCKWVYKLKFKSDGSIDRYKARLVARGFNQQLGLDYEETFSPVAKLTTVRVLIAVAISNGWSLFQMDVNNAFLYGTLDHVIYIDQPLGFESLTYLKHVCKLKKAIYSLKQSPRAWYGKISEFLEVNGFISMPSDASLFVKQSEMEITVVLVYVDDLIITGNDMNEMQRLKANLSTRFKMKDLGKLQRFLGLELEYLKGGGVLHHNRYTIDLLSRPDIAFSVGVLSRFMQNPKRSHLHAVRRVLRYVKATMGYGIWFKREPSVHLVGFCDADYGGDPSSRKSTTGYVFKIGNSAVSWCSKLQPTVSLSTTEAEYRASALAAQESMWLSQLLRDLGQDMNGRLEIWCDNKSAIQFAGNPTFHARTKHVEIHYHYVREKFLNGEIDLKYVDTKDQLADMFTKGLSRVKMLEFMQKLGMVYTAHVEREIDEVATLSWEI</sequence>
<dbReference type="CDD" id="cd09272">
    <property type="entry name" value="RNase_HI_RT_Ty1"/>
    <property type="match status" value="1"/>
</dbReference>
<dbReference type="InterPro" id="IPR025724">
    <property type="entry name" value="GAG-pre-integrase_dom"/>
</dbReference>
<keyword evidence="6" id="KW-1185">Reference proteome</keyword>
<dbReference type="InterPro" id="IPR036397">
    <property type="entry name" value="RNaseH_sf"/>
</dbReference>
<feature type="region of interest" description="Disordered" evidence="3">
    <location>
        <begin position="475"/>
        <end position="498"/>
    </location>
</feature>
<dbReference type="PANTHER" id="PTHR42648">
    <property type="entry name" value="TRANSPOSASE, PUTATIVE-RELATED"/>
    <property type="match status" value="1"/>
</dbReference>
<dbReference type="InterPro" id="IPR001584">
    <property type="entry name" value="Integrase_cat-core"/>
</dbReference>
<proteinExistence type="predicted"/>
<gene>
    <name evidence="5" type="ORF">E3N88_30774</name>
</gene>
<dbReference type="GO" id="GO:0046872">
    <property type="term" value="F:metal ion binding"/>
    <property type="evidence" value="ECO:0007669"/>
    <property type="project" value="UniProtKB-KW"/>
</dbReference>
<dbReference type="InterPro" id="IPR039537">
    <property type="entry name" value="Retrotran_Ty1/copia-like"/>
</dbReference>
<evidence type="ECO:0000256" key="3">
    <source>
        <dbReference type="SAM" id="MobiDB-lite"/>
    </source>
</evidence>
<dbReference type="Pfam" id="PF13976">
    <property type="entry name" value="gag_pre-integrs"/>
    <property type="match status" value="1"/>
</dbReference>
<feature type="domain" description="Integrase catalytic" evidence="4">
    <location>
        <begin position="241"/>
        <end position="411"/>
    </location>
</feature>
<reference evidence="5 6" key="1">
    <citation type="submission" date="2019-05" db="EMBL/GenBank/DDBJ databases">
        <title>Mikania micrantha, genome provides insights into the molecular mechanism of rapid growth.</title>
        <authorList>
            <person name="Liu B."/>
        </authorList>
    </citation>
    <scope>NUCLEOTIDE SEQUENCE [LARGE SCALE GENOMIC DNA]</scope>
    <source>
        <strain evidence="5">NLD-2019</strain>
        <tissue evidence="5">Leaf</tissue>
    </source>
</reference>
<organism evidence="5 6">
    <name type="scientific">Mikania micrantha</name>
    <name type="common">bitter vine</name>
    <dbReference type="NCBI Taxonomy" id="192012"/>
    <lineage>
        <taxon>Eukaryota</taxon>
        <taxon>Viridiplantae</taxon>
        <taxon>Streptophyta</taxon>
        <taxon>Embryophyta</taxon>
        <taxon>Tracheophyta</taxon>
        <taxon>Spermatophyta</taxon>
        <taxon>Magnoliopsida</taxon>
        <taxon>eudicotyledons</taxon>
        <taxon>Gunneridae</taxon>
        <taxon>Pentapetalae</taxon>
        <taxon>asterids</taxon>
        <taxon>campanulids</taxon>
        <taxon>Asterales</taxon>
        <taxon>Asteraceae</taxon>
        <taxon>Asteroideae</taxon>
        <taxon>Heliantheae alliance</taxon>
        <taxon>Eupatorieae</taxon>
        <taxon>Mikania</taxon>
    </lineage>
</organism>
<evidence type="ECO:0000256" key="2">
    <source>
        <dbReference type="ARBA" id="ARBA00022801"/>
    </source>
</evidence>
<feature type="compositionally biased region" description="Acidic residues" evidence="3">
    <location>
        <begin position="480"/>
        <end position="498"/>
    </location>
</feature>
<dbReference type="InterPro" id="IPR012337">
    <property type="entry name" value="RNaseH-like_sf"/>
</dbReference>
<dbReference type="EMBL" id="SZYD01000015">
    <property type="protein sequence ID" value="KAD3641550.1"/>
    <property type="molecule type" value="Genomic_DNA"/>
</dbReference>
<dbReference type="Proteomes" id="UP000326396">
    <property type="component" value="Linkage Group LG5"/>
</dbReference>
<keyword evidence="1" id="KW-0479">Metal-binding</keyword>